<dbReference type="SUPFAM" id="SSF48230">
    <property type="entry name" value="Chondroitin AC/alginate lyase"/>
    <property type="match status" value="1"/>
</dbReference>
<accession>A0A8H6TMW8</accession>
<proteinExistence type="predicted"/>
<feature type="domain" description="Alginate lyase" evidence="4">
    <location>
        <begin position="76"/>
        <end position="367"/>
    </location>
</feature>
<evidence type="ECO:0000256" key="1">
    <source>
        <dbReference type="ARBA" id="ARBA00022729"/>
    </source>
</evidence>
<dbReference type="InterPro" id="IPR008929">
    <property type="entry name" value="Chondroitin_lyas"/>
</dbReference>
<evidence type="ECO:0000313" key="5">
    <source>
        <dbReference type="EMBL" id="KAF7319627.1"/>
    </source>
</evidence>
<dbReference type="AlphaFoldDB" id="A0A8H6TMW8"/>
<gene>
    <name evidence="5" type="ORF">HMN09_00303100</name>
</gene>
<sequence>MLPVPSTLLSLTFTLLLHLTHLPRPVSADVQPFTIYDNVFIPPDYVAARNFSPALGGSQETIRQWANLTVQTAPWTVTSKPIVAPSGDKKDYMSWAPYWWPNCTGVGNTTVLSPYQEWLTCPYYQIDGDFNPYRLTVDDIGAFSNVSDAVLYNALAYSFENTSASNIYSQRIVKIIDTWFLDNTTGMNPNLNYAQMEGGPKGQVGTHTGVLDLHCMVKVVTGILVLRKLEAVDWTADLDSRMKAWTTQYLTWLETNTLGIQECASLNNHGSWCFNQVISLKILVGDTAGAVNSSQTFFQGIYQGQINSTGDQPFEASRTHPYHYRNYNLAAMITNAQLYKYADPSANPWSIKTKAGTTIQDAMDQTMTVNYNTSGEADDIAEIYPNIAAIAATYGDPSGKYVAFLEKGFPEYAWDADFFWNQPLAGSALVDAGAAANGTNGAAAPGKSGAVRTRRLGNVVAAGWVVLSAFVMLL</sequence>
<dbReference type="EMBL" id="JACAZE010000003">
    <property type="protein sequence ID" value="KAF7319627.1"/>
    <property type="molecule type" value="Genomic_DNA"/>
</dbReference>
<evidence type="ECO:0000259" key="4">
    <source>
        <dbReference type="Pfam" id="PF05426"/>
    </source>
</evidence>
<organism evidence="5 6">
    <name type="scientific">Mycena chlorophos</name>
    <name type="common">Agaric fungus</name>
    <name type="synonym">Agaricus chlorophos</name>
    <dbReference type="NCBI Taxonomy" id="658473"/>
    <lineage>
        <taxon>Eukaryota</taxon>
        <taxon>Fungi</taxon>
        <taxon>Dikarya</taxon>
        <taxon>Basidiomycota</taxon>
        <taxon>Agaricomycotina</taxon>
        <taxon>Agaricomycetes</taxon>
        <taxon>Agaricomycetidae</taxon>
        <taxon>Agaricales</taxon>
        <taxon>Marasmiineae</taxon>
        <taxon>Mycenaceae</taxon>
        <taxon>Mycena</taxon>
    </lineage>
</organism>
<evidence type="ECO:0000313" key="6">
    <source>
        <dbReference type="Proteomes" id="UP000613580"/>
    </source>
</evidence>
<dbReference type="InterPro" id="IPR008397">
    <property type="entry name" value="Alginate_lyase_dom"/>
</dbReference>
<dbReference type="GO" id="GO:0016829">
    <property type="term" value="F:lyase activity"/>
    <property type="evidence" value="ECO:0007669"/>
    <property type="project" value="UniProtKB-KW"/>
</dbReference>
<name>A0A8H6TMW8_MYCCL</name>
<dbReference type="GO" id="GO:0042597">
    <property type="term" value="C:periplasmic space"/>
    <property type="evidence" value="ECO:0007669"/>
    <property type="project" value="InterPro"/>
</dbReference>
<keyword evidence="2 5" id="KW-0456">Lyase</keyword>
<protein>
    <submittedName>
        <fullName evidence="5">Chondroitin AC/alginate lyase</fullName>
    </submittedName>
</protein>
<dbReference type="Pfam" id="PF05426">
    <property type="entry name" value="Alginate_lyase"/>
    <property type="match status" value="1"/>
</dbReference>
<dbReference type="Proteomes" id="UP000613580">
    <property type="component" value="Unassembled WGS sequence"/>
</dbReference>
<dbReference type="OrthoDB" id="63533at2759"/>
<reference evidence="5" key="1">
    <citation type="submission" date="2020-05" db="EMBL/GenBank/DDBJ databases">
        <title>Mycena genomes resolve the evolution of fungal bioluminescence.</title>
        <authorList>
            <person name="Tsai I.J."/>
        </authorList>
    </citation>
    <scope>NUCLEOTIDE SEQUENCE</scope>
    <source>
        <strain evidence="5">110903Hualien_Pintung</strain>
    </source>
</reference>
<evidence type="ECO:0000256" key="2">
    <source>
        <dbReference type="ARBA" id="ARBA00023239"/>
    </source>
</evidence>
<dbReference type="Gene3D" id="1.50.10.100">
    <property type="entry name" value="Chondroitin AC/alginate lyase"/>
    <property type="match status" value="1"/>
</dbReference>
<comment type="caution">
    <text evidence="5">The sequence shown here is derived from an EMBL/GenBank/DDBJ whole genome shotgun (WGS) entry which is preliminary data.</text>
</comment>
<keyword evidence="6" id="KW-1185">Reference proteome</keyword>
<keyword evidence="1 3" id="KW-0732">Signal</keyword>
<evidence type="ECO:0000256" key="3">
    <source>
        <dbReference type="SAM" id="SignalP"/>
    </source>
</evidence>
<feature type="signal peptide" evidence="3">
    <location>
        <begin position="1"/>
        <end position="28"/>
    </location>
</feature>
<feature type="chain" id="PRO_5034349742" evidence="3">
    <location>
        <begin position="29"/>
        <end position="474"/>
    </location>
</feature>